<dbReference type="Proteomes" id="UP000469952">
    <property type="component" value="Unassembled WGS sequence"/>
</dbReference>
<comment type="caution">
    <text evidence="4">The sequence shown here is derived from an EMBL/GenBank/DDBJ whole genome shotgun (WGS) entry which is preliminary data.</text>
</comment>
<organism evidence="4 5">
    <name type="scientific">Leuconostoc mesenteroides</name>
    <dbReference type="NCBI Taxonomy" id="1245"/>
    <lineage>
        <taxon>Bacteria</taxon>
        <taxon>Bacillati</taxon>
        <taxon>Bacillota</taxon>
        <taxon>Bacilli</taxon>
        <taxon>Lactobacillales</taxon>
        <taxon>Lactobacillaceae</taxon>
        <taxon>Leuconostoc</taxon>
    </lineage>
</organism>
<sequence>MIIDVNNYPYQAYLTKNNDENQKWLLLHGFMGSHCDFNHIIDHLPGQVLTLDLLGFGGHTTSVEVTRFEMAHQIQDLAIILNQLHWKNINLLGYSMGGRLALGFTKVHSELVKRLYLESTTAGLKTAQERHERRVSDYKKAEKIQQNFETFVTDWEQMPLFATQQHVSPEQKKFMHQQRINQNPINVANSLRYMGSGVQPNYWPCLQSLHTPTQVIVGEQDIKFNLIAEEMTNLLPNAKISIVPNAGHNAHFEQPAAFIEVLDVSN</sequence>
<dbReference type="PANTHER" id="PTHR42916:SF1">
    <property type="entry name" value="PROTEIN PHYLLO, CHLOROPLASTIC"/>
    <property type="match status" value="1"/>
</dbReference>
<reference evidence="4 5" key="1">
    <citation type="submission" date="2019-10" db="EMBL/GenBank/DDBJ databases">
        <title>WGS of Leuconostoc mesenteroides.</title>
        <authorList>
            <person name="Melo Bolivar J."/>
            <person name="Marino-Ramirez L."/>
            <person name="Villamil Diaz L.M."/>
        </authorList>
    </citation>
    <scope>NUCLEOTIDE SEQUENCE [LARGE SCALE GENOMIC DNA]</scope>
    <source>
        <strain evidence="4 5">M11</strain>
    </source>
</reference>
<dbReference type="Pfam" id="PF00561">
    <property type="entry name" value="Abhydrolase_1"/>
    <property type="match status" value="1"/>
</dbReference>
<name>A0A223XS70_LEUME</name>
<evidence type="ECO:0000313" key="4">
    <source>
        <dbReference type="EMBL" id="MQR25952.1"/>
    </source>
</evidence>
<comment type="catalytic activity">
    <reaction evidence="3">
        <text>5-enolpyruvoyl-6-hydroxy-2-succinyl-cyclohex-3-ene-1-carboxylate = (1R,6R)-6-hydroxy-2-succinyl-cyclohexa-2,4-diene-1-carboxylate + pyruvate</text>
        <dbReference type="Rhea" id="RHEA:25597"/>
        <dbReference type="ChEBI" id="CHEBI:15361"/>
        <dbReference type="ChEBI" id="CHEBI:58689"/>
        <dbReference type="ChEBI" id="CHEBI:58818"/>
        <dbReference type="EC" id="4.2.99.20"/>
    </reaction>
</comment>
<gene>
    <name evidence="3 4" type="primary">menH</name>
    <name evidence="4" type="ORF">GFV13_01385</name>
</gene>
<comment type="pathway">
    <text evidence="3">Quinol/quinone metabolism; 1,4-dihydroxy-2-naphthoate biosynthesis; 1,4-dihydroxy-2-naphthoate from chorismate: step 3/7.</text>
</comment>
<evidence type="ECO:0000256" key="3">
    <source>
        <dbReference type="HAMAP-Rule" id="MF_01660"/>
    </source>
</evidence>
<keyword evidence="1 3" id="KW-0474">Menaquinone biosynthesis</keyword>
<comment type="subunit">
    <text evidence="3">Monomer.</text>
</comment>
<dbReference type="EMBL" id="WIPA01000001">
    <property type="protein sequence ID" value="MQR25952.1"/>
    <property type="molecule type" value="Genomic_DNA"/>
</dbReference>
<accession>A0A223XS70</accession>
<keyword evidence="2 3" id="KW-0456">Lyase</keyword>
<dbReference type="UniPathway" id="UPA00079"/>
<comment type="pathway">
    <text evidence="3">Quinol/quinone metabolism; menaquinone biosynthesis.</text>
</comment>
<dbReference type="PANTHER" id="PTHR42916">
    <property type="entry name" value="2-SUCCINYL-5-ENOLPYRUVYL-6-HYDROXY-3-CYCLOHEXENE-1-CARBOXYLATE SYNTHASE"/>
    <property type="match status" value="1"/>
</dbReference>
<dbReference type="GeneID" id="29576641"/>
<dbReference type="InterPro" id="IPR029058">
    <property type="entry name" value="AB_hydrolase_fold"/>
</dbReference>
<evidence type="ECO:0000313" key="5">
    <source>
        <dbReference type="Proteomes" id="UP000469952"/>
    </source>
</evidence>
<proteinExistence type="inferred from homology"/>
<protein>
    <recommendedName>
        <fullName evidence="3">Putative 2-succinyl-6-hydroxy-2,4-cyclohexadiene-1-carboxylate synthase</fullName>
        <shortName evidence="3">SHCHC synthase</shortName>
        <ecNumber evidence="3">4.2.99.20</ecNumber>
    </recommendedName>
</protein>
<evidence type="ECO:0000256" key="1">
    <source>
        <dbReference type="ARBA" id="ARBA00022428"/>
    </source>
</evidence>
<evidence type="ECO:0000256" key="2">
    <source>
        <dbReference type="ARBA" id="ARBA00023239"/>
    </source>
</evidence>
<dbReference type="GO" id="GO:0009234">
    <property type="term" value="P:menaquinone biosynthetic process"/>
    <property type="evidence" value="ECO:0007669"/>
    <property type="project" value="UniProtKB-UniRule"/>
</dbReference>
<dbReference type="InterPro" id="IPR000073">
    <property type="entry name" value="AB_hydrolase_1"/>
</dbReference>
<dbReference type="RefSeq" id="WP_011679540.1">
    <property type="nucleotide sequence ID" value="NZ_AP017936.1"/>
</dbReference>
<dbReference type="EC" id="4.2.99.20" evidence="3"/>
<dbReference type="UniPathway" id="UPA01057">
    <property type="reaction ID" value="UER00900"/>
</dbReference>
<dbReference type="InterPro" id="IPR022485">
    <property type="entry name" value="SHCHC_synthase_MenH"/>
</dbReference>
<dbReference type="STRING" id="1245.ARA02_03625"/>
<dbReference type="Gene3D" id="3.40.50.1820">
    <property type="entry name" value="alpha/beta hydrolase"/>
    <property type="match status" value="1"/>
</dbReference>
<dbReference type="NCBIfam" id="TIGR03695">
    <property type="entry name" value="menH_SHCHC"/>
    <property type="match status" value="1"/>
</dbReference>
<dbReference type="HAMAP" id="MF_01660">
    <property type="entry name" value="MenH"/>
    <property type="match status" value="1"/>
</dbReference>
<dbReference type="OrthoDB" id="9808398at2"/>
<comment type="similarity">
    <text evidence="3">Belongs to the AB hydrolase superfamily. MenH family.</text>
</comment>
<comment type="function">
    <text evidence="3">Catalyzes a proton abstraction reaction that results in 2,5-elimination of pyruvate from 2-succinyl-5-enolpyruvyl-6-hydroxy-3-cyclohexene-1-carboxylate (SEPHCHC) and the formation of 2-succinyl-6-hydroxy-2,4-cyclohexadiene-1-carboxylate (SHCHC).</text>
</comment>
<dbReference type="AlphaFoldDB" id="A0A223XS70"/>
<dbReference type="OMA" id="LNDWYQQ"/>
<dbReference type="GO" id="GO:0070205">
    <property type="term" value="F:2-succinyl-6-hydroxy-2,4-cyclohexadiene-1-carboxylate synthase activity"/>
    <property type="evidence" value="ECO:0007669"/>
    <property type="project" value="UniProtKB-UniRule"/>
</dbReference>
<dbReference type="SUPFAM" id="SSF53474">
    <property type="entry name" value="alpha/beta-Hydrolases"/>
    <property type="match status" value="1"/>
</dbReference>